<accession>A0A167PCV7</accession>
<dbReference type="RefSeq" id="WP_063379506.1">
    <property type="nucleotide sequence ID" value="NZ_AUXX01000001.1"/>
</dbReference>
<evidence type="ECO:0000313" key="2">
    <source>
        <dbReference type="Proteomes" id="UP000076661"/>
    </source>
</evidence>
<dbReference type="Proteomes" id="UP000076661">
    <property type="component" value="Unassembled WGS sequence"/>
</dbReference>
<protein>
    <submittedName>
        <fullName evidence="1">Uncharacterized protein</fullName>
    </submittedName>
</protein>
<dbReference type="Pfam" id="PF09826">
    <property type="entry name" value="Beta_propel"/>
    <property type="match status" value="1"/>
</dbReference>
<organism evidence="1 2">
    <name type="scientific">Pseudoalteromonas luteoviolacea S4060-1</name>
    <dbReference type="NCBI Taxonomy" id="1365257"/>
    <lineage>
        <taxon>Bacteria</taxon>
        <taxon>Pseudomonadati</taxon>
        <taxon>Pseudomonadota</taxon>
        <taxon>Gammaproteobacteria</taxon>
        <taxon>Alteromonadales</taxon>
        <taxon>Pseudoalteromonadaceae</taxon>
        <taxon>Pseudoalteromonas</taxon>
    </lineage>
</organism>
<dbReference type="AlphaFoldDB" id="A0A167PCV7"/>
<sequence length="631" mass="70910">MKQVLLFTCLVTLLMSGCSSFKQPSLSGLKSAHVTTFQSQADFENYMEGMHQLHRYRETERRKQLSEHYSEGIEFIEVTGSRIASSDLSITNNQVDNVDEGGIIKFTGDYLIILRKGVIYSVKITENSHDILHAKSKVEINQSSWNQDVWYDELLVLKDTLLVLGYNYGLDASQLLRFNLGSQGEITYRDGILIKSDDYFSGSNFGSRIVNNKYLTYLPVELTSEYPSPHKASVLPQFAKITDEGFGALKWQNIIGAKDIYKPLDMQLSPILHTVIVCDPLTVNFDCGGTAVVASGEYEYFVSNSAFYLSTSILHEDRLTDFQYEGVQTQAVSRLFKLPHSGEVMGSALVKGKPRNQFSFMQSEGALHLLTVSEAHSTPEIRALLYKLPDVVFEQRNASIVKPQREWSVATQYINNRFTNEWLVLDENLYGGHIENRHVEQLDSLSLTHLFRDEQFTLGLPHTVDRIEPIGGKLFVSGVNLQENYSVSIINLAGSPSIDSEGVFDKFLEKENISHAFNYKTVTDNYGIAGITALSKASLSEEMEDDLSIVYLGVTSNASVSLAGQAKAKVNPRTFIDCEVSCSDWYGNSRPFYIGNRVFALVGDVLIESHIIDEQVIELTRVDYVRDLQMH</sequence>
<dbReference type="EMBL" id="AUXX01000001">
    <property type="protein sequence ID" value="KZN70357.1"/>
    <property type="molecule type" value="Genomic_DNA"/>
</dbReference>
<name>A0A167PCV7_9GAMM</name>
<dbReference type="PROSITE" id="PS51257">
    <property type="entry name" value="PROKAR_LIPOPROTEIN"/>
    <property type="match status" value="1"/>
</dbReference>
<dbReference type="PATRIC" id="fig|1365257.3.peg.41"/>
<dbReference type="InterPro" id="IPR019198">
    <property type="entry name" value="Beta_propeller_containing"/>
</dbReference>
<gene>
    <name evidence="1" type="ORF">N478_00205</name>
</gene>
<comment type="caution">
    <text evidence="1">The sequence shown here is derived from an EMBL/GenBank/DDBJ whole genome shotgun (WGS) entry which is preliminary data.</text>
</comment>
<evidence type="ECO:0000313" key="1">
    <source>
        <dbReference type="EMBL" id="KZN70357.1"/>
    </source>
</evidence>
<reference evidence="1 2" key="1">
    <citation type="submission" date="2013-07" db="EMBL/GenBank/DDBJ databases">
        <title>Comparative Genomic and Metabolomic Analysis of Twelve Strains of Pseudoalteromonas luteoviolacea.</title>
        <authorList>
            <person name="Vynne N.G."/>
            <person name="Mansson M."/>
            <person name="Gram L."/>
        </authorList>
    </citation>
    <scope>NUCLEOTIDE SEQUENCE [LARGE SCALE GENOMIC DNA]</scope>
    <source>
        <strain evidence="1 2">S4060-1</strain>
    </source>
</reference>
<proteinExistence type="predicted"/>